<accession>A0ABW2QXK4</accession>
<comment type="caution">
    <text evidence="1">The sequence shown here is derived from an EMBL/GenBank/DDBJ whole genome shotgun (WGS) entry which is preliminary data.</text>
</comment>
<dbReference type="Proteomes" id="UP001596473">
    <property type="component" value="Unassembled WGS sequence"/>
</dbReference>
<evidence type="ECO:0000313" key="1">
    <source>
        <dbReference type="EMBL" id="MFC7418455.1"/>
    </source>
</evidence>
<evidence type="ECO:0000313" key="2">
    <source>
        <dbReference type="Proteomes" id="UP001596473"/>
    </source>
</evidence>
<dbReference type="RefSeq" id="WP_380185457.1">
    <property type="nucleotide sequence ID" value="NZ_JBHTBQ010000002.1"/>
</dbReference>
<protein>
    <recommendedName>
        <fullName evidence="3">Solute-binding protein family 3/N-terminal domain-containing protein</fullName>
    </recommendedName>
</protein>
<sequence>MKYLLFLFSLMIGADQSKTLTLTTEDYPPFNIVDTKAQKVSGVSTEKVSEVMQLQSF</sequence>
<keyword evidence="2" id="KW-1185">Reference proteome</keyword>
<dbReference type="EMBL" id="JBHTBQ010000002">
    <property type="protein sequence ID" value="MFC7418455.1"/>
    <property type="molecule type" value="Genomic_DNA"/>
</dbReference>
<organism evidence="1 2">
    <name type="scientific">Iodobacter arcticus</name>
    <dbReference type="NCBI Taxonomy" id="590593"/>
    <lineage>
        <taxon>Bacteria</taxon>
        <taxon>Pseudomonadati</taxon>
        <taxon>Pseudomonadota</taxon>
        <taxon>Betaproteobacteria</taxon>
        <taxon>Neisseriales</taxon>
        <taxon>Chitinibacteraceae</taxon>
        <taxon>Iodobacter</taxon>
    </lineage>
</organism>
<reference evidence="2" key="1">
    <citation type="journal article" date="2019" name="Int. J. Syst. Evol. Microbiol.">
        <title>The Global Catalogue of Microorganisms (GCM) 10K type strain sequencing project: providing services to taxonomists for standard genome sequencing and annotation.</title>
        <authorList>
            <consortium name="The Broad Institute Genomics Platform"/>
            <consortium name="The Broad Institute Genome Sequencing Center for Infectious Disease"/>
            <person name="Wu L."/>
            <person name="Ma J."/>
        </authorList>
    </citation>
    <scope>NUCLEOTIDE SEQUENCE [LARGE SCALE GENOMIC DNA]</scope>
    <source>
        <strain evidence="2">CCUG 62945</strain>
    </source>
</reference>
<evidence type="ECO:0008006" key="3">
    <source>
        <dbReference type="Google" id="ProtNLM"/>
    </source>
</evidence>
<gene>
    <name evidence="1" type="ORF">ACFQNF_01000</name>
</gene>
<proteinExistence type="predicted"/>
<name>A0ABW2QXK4_9NEIS</name>